<name>A0A6J4M284_9BACT</name>
<feature type="compositionally biased region" description="Low complexity" evidence="1">
    <location>
        <begin position="414"/>
        <end position="426"/>
    </location>
</feature>
<feature type="compositionally biased region" description="Basic residues" evidence="1">
    <location>
        <begin position="325"/>
        <end position="346"/>
    </location>
</feature>
<proteinExistence type="predicted"/>
<feature type="compositionally biased region" description="Basic residues" evidence="1">
    <location>
        <begin position="76"/>
        <end position="90"/>
    </location>
</feature>
<feature type="region of interest" description="Disordered" evidence="1">
    <location>
        <begin position="1"/>
        <end position="133"/>
    </location>
</feature>
<organism evidence="2">
    <name type="scientific">uncultured Gemmatimonadota bacterium</name>
    <dbReference type="NCBI Taxonomy" id="203437"/>
    <lineage>
        <taxon>Bacteria</taxon>
        <taxon>Pseudomonadati</taxon>
        <taxon>Gemmatimonadota</taxon>
        <taxon>environmental samples</taxon>
    </lineage>
</organism>
<evidence type="ECO:0000313" key="2">
    <source>
        <dbReference type="EMBL" id="CAA9348204.1"/>
    </source>
</evidence>
<feature type="compositionally biased region" description="Basic residues" evidence="1">
    <location>
        <begin position="103"/>
        <end position="124"/>
    </location>
</feature>
<feature type="non-terminal residue" evidence="2">
    <location>
        <position position="1"/>
    </location>
</feature>
<feature type="compositionally biased region" description="Basic residues" evidence="1">
    <location>
        <begin position="287"/>
        <end position="302"/>
    </location>
</feature>
<dbReference type="AlphaFoldDB" id="A0A6J4M284"/>
<protein>
    <submittedName>
        <fullName evidence="2">Uncharacterized protein</fullName>
    </submittedName>
</protein>
<evidence type="ECO:0000256" key="1">
    <source>
        <dbReference type="SAM" id="MobiDB-lite"/>
    </source>
</evidence>
<feature type="compositionally biased region" description="Basic residues" evidence="1">
    <location>
        <begin position="240"/>
        <end position="254"/>
    </location>
</feature>
<feature type="region of interest" description="Disordered" evidence="1">
    <location>
        <begin position="405"/>
        <end position="426"/>
    </location>
</feature>
<accession>A0A6J4M284</accession>
<reference evidence="2" key="1">
    <citation type="submission" date="2020-02" db="EMBL/GenBank/DDBJ databases">
        <authorList>
            <person name="Meier V. D."/>
        </authorList>
    </citation>
    <scope>NUCLEOTIDE SEQUENCE</scope>
    <source>
        <strain evidence="2">AVDCRST_MAG89</strain>
    </source>
</reference>
<dbReference type="EMBL" id="CADCTV010000622">
    <property type="protein sequence ID" value="CAA9348204.1"/>
    <property type="molecule type" value="Genomic_DNA"/>
</dbReference>
<sequence length="426" mass="45684">GPQTHRHRAAPHPRLPRRSVHRGNLRHGRGLQARLRIRAPRLVQPGPGDARNRPPSRRAATHPGSTDQHGGPGVRARGRHPRAAHRRRRPVQPPVPPGQGVAVHRRQRLHLRRRPAGAHPHGRGAGRDQPGALSSRLHRVRGAAEHLPHVHGDPHPAGRHRRLPVRHGPAGARDHGPRTVCPAPFQPVEPHGAHHPWAGAGVVGRSGPAAGVHAAAGRVLLALRLVRHARRGRPGLGRSLRGRRGRRPGGHHGRAHQELALPRLADHVGRGPQGGDRGGDQRGLVPGRRRQPAPAARRRRAAGARGGARRDGRHPRRVPAQAAHSSRRAARRRHAAGRGARGHLLHLGRPGGPSRAAERRHGLLPGGAGGKGDLRAGRVLRHQPGQAPQRADIAVPHLRALLVRPRRGGRGRRGAAPGRDGAALSL</sequence>
<feature type="region of interest" description="Disordered" evidence="1">
    <location>
        <begin position="233"/>
        <end position="375"/>
    </location>
</feature>
<feature type="non-terminal residue" evidence="2">
    <location>
        <position position="426"/>
    </location>
</feature>
<feature type="compositionally biased region" description="Basic residues" evidence="1">
    <location>
        <begin position="1"/>
        <end position="39"/>
    </location>
</feature>
<gene>
    <name evidence="2" type="ORF">AVDCRST_MAG89-2977</name>
</gene>